<dbReference type="AlphaFoldDB" id="A0A1A9VPN0"/>
<reference evidence="1" key="1">
    <citation type="submission" date="2020-05" db="UniProtKB">
        <authorList>
            <consortium name="EnsemblMetazoa"/>
        </authorList>
    </citation>
    <scope>IDENTIFICATION</scope>
    <source>
        <strain evidence="1">TTRI</strain>
    </source>
</reference>
<evidence type="ECO:0000313" key="2">
    <source>
        <dbReference type="Proteomes" id="UP000078200"/>
    </source>
</evidence>
<dbReference type="Proteomes" id="UP000078200">
    <property type="component" value="Unassembled WGS sequence"/>
</dbReference>
<keyword evidence="2" id="KW-1185">Reference proteome</keyword>
<dbReference type="VEuPathDB" id="VectorBase:GAUT043575"/>
<organism evidence="1 2">
    <name type="scientific">Glossina austeni</name>
    <name type="common">Savannah tsetse fly</name>
    <dbReference type="NCBI Taxonomy" id="7395"/>
    <lineage>
        <taxon>Eukaryota</taxon>
        <taxon>Metazoa</taxon>
        <taxon>Ecdysozoa</taxon>
        <taxon>Arthropoda</taxon>
        <taxon>Hexapoda</taxon>
        <taxon>Insecta</taxon>
        <taxon>Pterygota</taxon>
        <taxon>Neoptera</taxon>
        <taxon>Endopterygota</taxon>
        <taxon>Diptera</taxon>
        <taxon>Brachycera</taxon>
        <taxon>Muscomorpha</taxon>
        <taxon>Hippoboscoidea</taxon>
        <taxon>Glossinidae</taxon>
        <taxon>Glossina</taxon>
    </lineage>
</organism>
<name>A0A1A9VPN0_GLOAU</name>
<accession>A0A1A9VPN0</accession>
<evidence type="ECO:0000313" key="1">
    <source>
        <dbReference type="EnsemblMetazoa" id="GAUT043575-PA"/>
    </source>
</evidence>
<dbReference type="EnsemblMetazoa" id="GAUT043575-RA">
    <property type="protein sequence ID" value="GAUT043575-PA"/>
    <property type="gene ID" value="GAUT043575"/>
</dbReference>
<proteinExistence type="predicted"/>
<sequence length="136" mass="15334">MKQDLIINRAVQCCKVRNALKQCRGVTSIFSHSIREKCQIKTAINRFRNVIVAPSVARLATAGDIRQTSNEQSEGYASDVDSNTFGSEYSYDGSAFAISISSIENELDEVEPSYNYYYDSHYRECGMDCIECNDDE</sequence>
<protein>
    <submittedName>
        <fullName evidence="1">Uncharacterized protein</fullName>
    </submittedName>
</protein>